<accession>A0ABX2ZZ71</accession>
<keyword evidence="2" id="KW-1185">Reference proteome</keyword>
<comment type="caution">
    <text evidence="1">The sequence shown here is derived from an EMBL/GenBank/DDBJ whole genome shotgun (WGS) entry which is preliminary data.</text>
</comment>
<evidence type="ECO:0000313" key="2">
    <source>
        <dbReference type="Proteomes" id="UP000094329"/>
    </source>
</evidence>
<gene>
    <name evidence="1" type="ORF">BGC07_01795</name>
</gene>
<dbReference type="Proteomes" id="UP000094329">
    <property type="component" value="Unassembled WGS sequence"/>
</dbReference>
<reference evidence="1 2" key="1">
    <citation type="submission" date="2016-08" db="EMBL/GenBank/DDBJ databases">
        <title>Draft genome sequence of Candidatus Piscirickettsia litoralis, from seawater.</title>
        <authorList>
            <person name="Wan X."/>
            <person name="Lee A.J."/>
            <person name="Hou S."/>
            <person name="Donachie S.P."/>
        </authorList>
    </citation>
    <scope>NUCLEOTIDE SEQUENCE [LARGE SCALE GENOMIC DNA]</scope>
    <source>
        <strain evidence="1 2">Y2</strain>
    </source>
</reference>
<organism evidence="1 2">
    <name type="scientific">Piscirickettsia litoralis</name>
    <dbReference type="NCBI Taxonomy" id="1891921"/>
    <lineage>
        <taxon>Bacteria</taxon>
        <taxon>Pseudomonadati</taxon>
        <taxon>Pseudomonadota</taxon>
        <taxon>Gammaproteobacteria</taxon>
        <taxon>Thiotrichales</taxon>
        <taxon>Piscirickettsiaceae</taxon>
        <taxon>Piscirickettsia</taxon>
    </lineage>
</organism>
<dbReference type="RefSeq" id="WP_069311727.1">
    <property type="nucleotide sequence ID" value="NZ_MDTU01000001.1"/>
</dbReference>
<proteinExistence type="predicted"/>
<evidence type="ECO:0000313" key="1">
    <source>
        <dbReference type="EMBL" id="ODN41926.1"/>
    </source>
</evidence>
<protein>
    <submittedName>
        <fullName evidence="1">Uncharacterized protein</fullName>
    </submittedName>
</protein>
<sequence>MQLQALNQAFDRSFALLVEEENCQQIAALLDQLCCHNKDLLIETKYDDVEVCFKYQPQANYVEMVVYQDKVLLEEYHVAIDKVCKKQDLEELHHMCHLIRQTLNDLPLHKNKPCLPD</sequence>
<dbReference type="EMBL" id="MDTU01000001">
    <property type="protein sequence ID" value="ODN41926.1"/>
    <property type="molecule type" value="Genomic_DNA"/>
</dbReference>
<name>A0ABX2ZZ71_9GAMM</name>